<feature type="compositionally biased region" description="Polar residues" evidence="1">
    <location>
        <begin position="97"/>
        <end position="112"/>
    </location>
</feature>
<sequence>MNVTSNGYYTQQYLNEQQRKQAVRSPYNQQNFYPNQSYSYSYYHPSSYSHSGSPKEFIVELDEKDPIPDSLPMEFTPSQKDVFMSNVRPRSYKSRSESTIYPPSGSHRSTASLPAEPVEYDDVESKDQLEETITPAQLNYINIPQQYTPYVTAPRGPYVPQAYYPRKDQSSPARHAKNKNNDYYLRQKKRYDDAKVVKPKMYSHKTIHDVFEDKSEKLDRYNPMDMVFESENDKPKPTFIDKMSNKLSKEKYEDYNYYDHRKKKSPPVKDVFVGNDSDDDYDITNDTEMVEVDEVVTVGEGKNKETKIIKKKVPLKKIMKQKLNLAKKELGRDFAMYSKNQREINEQLKRSKEELKKKKEAEKLAERIAEKERLKKEKLEQKRRLREKEKQAAKKKEEEEKEEQKNDSESIVDAKSESDSKSVKSNKEEEGEEDKGEDNAAEANAGWWPYLTSWLVYPEDEKKDTESEGSKKSLEEEAEEEQNGDDKESVKTGKTSSKSDISDVSSVKTVVYAPTPFEKNFKKVKTFSKNSKKFMKHWDEPATKMFHRELLVTPPSSTGSPSIAPTAKTRKTISIAPSSKKAISIAPSSKRAPSIAATSTKSSRMSQLLSGSENQPKEVIIECDPDEIGSRITEEMYYNPVTKQLESTPPTSTSSMLRSPKSIKSARTSDSRSMVTVEEEVEELEEEEEEKTGKRTPFQFQFDPNAPIVVVSTWINLIKRIQIMKMLFAPIDIIGEFIPGLQGVVVFIELVLFVWILYELSRLVDALCMMIKAFCAPMIAVGRFMNRVV</sequence>
<dbReference type="eggNOG" id="ENOG502T0CG">
    <property type="taxonomic scope" value="Eukaryota"/>
</dbReference>
<keyword evidence="2" id="KW-0812">Transmembrane</keyword>
<accession>C5MC64</accession>
<feature type="compositionally biased region" description="Low complexity" evidence="1">
    <location>
        <begin position="575"/>
        <end position="597"/>
    </location>
</feature>
<dbReference type="HOGENOM" id="CLU_025334_0_0_1"/>
<feature type="transmembrane region" description="Helical" evidence="2">
    <location>
        <begin position="764"/>
        <end position="785"/>
    </location>
</feature>
<dbReference type="VEuPathDB" id="FungiDB:CTRG_03656"/>
<feature type="region of interest" description="Disordered" evidence="1">
    <location>
        <begin position="575"/>
        <end position="613"/>
    </location>
</feature>
<proteinExistence type="predicted"/>
<organism evidence="3 4">
    <name type="scientific">Candida tropicalis (strain ATCC MYA-3404 / T1)</name>
    <name type="common">Yeast</name>
    <dbReference type="NCBI Taxonomy" id="294747"/>
    <lineage>
        <taxon>Eukaryota</taxon>
        <taxon>Fungi</taxon>
        <taxon>Dikarya</taxon>
        <taxon>Ascomycota</taxon>
        <taxon>Saccharomycotina</taxon>
        <taxon>Pichiomycetes</taxon>
        <taxon>Debaryomycetaceae</taxon>
        <taxon>Candida/Lodderomyces clade</taxon>
        <taxon>Candida</taxon>
    </lineage>
</organism>
<feature type="transmembrane region" description="Helical" evidence="2">
    <location>
        <begin position="733"/>
        <end position="758"/>
    </location>
</feature>
<evidence type="ECO:0000256" key="1">
    <source>
        <dbReference type="SAM" id="MobiDB-lite"/>
    </source>
</evidence>
<keyword evidence="2" id="KW-0472">Membrane</keyword>
<reference evidence="3 4" key="1">
    <citation type="journal article" date="2009" name="Nature">
        <title>Evolution of pathogenicity and sexual reproduction in eight Candida genomes.</title>
        <authorList>
            <person name="Butler G."/>
            <person name="Rasmussen M.D."/>
            <person name="Lin M.F."/>
            <person name="Santos M.A."/>
            <person name="Sakthikumar S."/>
            <person name="Munro C.A."/>
            <person name="Rheinbay E."/>
            <person name="Grabherr M."/>
            <person name="Forche A."/>
            <person name="Reedy J.L."/>
            <person name="Agrafioti I."/>
            <person name="Arnaud M.B."/>
            <person name="Bates S."/>
            <person name="Brown A.J."/>
            <person name="Brunke S."/>
            <person name="Costanzo M.C."/>
            <person name="Fitzpatrick D.A."/>
            <person name="de Groot P.W."/>
            <person name="Harris D."/>
            <person name="Hoyer L.L."/>
            <person name="Hube B."/>
            <person name="Klis F.M."/>
            <person name="Kodira C."/>
            <person name="Lennard N."/>
            <person name="Logue M.E."/>
            <person name="Martin R."/>
            <person name="Neiman A.M."/>
            <person name="Nikolaou E."/>
            <person name="Quail M.A."/>
            <person name="Quinn J."/>
            <person name="Santos M.C."/>
            <person name="Schmitzberger F.F."/>
            <person name="Sherlock G."/>
            <person name="Shah P."/>
            <person name="Silverstein K.A."/>
            <person name="Skrzypek M.S."/>
            <person name="Soll D."/>
            <person name="Staggs R."/>
            <person name="Stansfield I."/>
            <person name="Stumpf M.P."/>
            <person name="Sudbery P.E."/>
            <person name="Srikantha T."/>
            <person name="Zeng Q."/>
            <person name="Berman J."/>
            <person name="Berriman M."/>
            <person name="Heitman J."/>
            <person name="Gow N.A."/>
            <person name="Lorenz M.C."/>
            <person name="Birren B.W."/>
            <person name="Kellis M."/>
            <person name="Cuomo C.A."/>
        </authorList>
    </citation>
    <scope>NUCLEOTIDE SEQUENCE [LARGE SCALE GENOMIC DNA]</scope>
    <source>
        <strain evidence="4">ATCC MYA-3404 / T1</strain>
    </source>
</reference>
<feature type="compositionally biased region" description="Acidic residues" evidence="1">
    <location>
        <begin position="429"/>
        <end position="440"/>
    </location>
</feature>
<feature type="compositionally biased region" description="Basic and acidic residues" evidence="1">
    <location>
        <begin position="459"/>
        <end position="475"/>
    </location>
</feature>
<dbReference type="OrthoDB" id="4084092at2759"/>
<name>C5MC64_CANTT</name>
<feature type="compositionally biased region" description="Low complexity" evidence="1">
    <location>
        <begin position="494"/>
        <end position="505"/>
    </location>
</feature>
<feature type="compositionally biased region" description="Polar residues" evidence="1">
    <location>
        <begin position="598"/>
        <end position="613"/>
    </location>
</feature>
<dbReference type="GeneID" id="8297790"/>
<feature type="compositionally biased region" description="Polar residues" evidence="1">
    <location>
        <begin position="643"/>
        <end position="657"/>
    </location>
</feature>
<dbReference type="STRING" id="294747.C5MC64"/>
<dbReference type="Proteomes" id="UP000002037">
    <property type="component" value="Unassembled WGS sequence"/>
</dbReference>
<feature type="compositionally biased region" description="Basic and acidic residues" evidence="1">
    <location>
        <begin position="367"/>
        <end position="428"/>
    </location>
</feature>
<evidence type="ECO:0000313" key="3">
    <source>
        <dbReference type="EMBL" id="EER33231.1"/>
    </source>
</evidence>
<dbReference type="KEGG" id="ctp:CTRG_03656"/>
<dbReference type="EMBL" id="GG692398">
    <property type="protein sequence ID" value="EER33231.1"/>
    <property type="molecule type" value="Genomic_DNA"/>
</dbReference>
<dbReference type="AlphaFoldDB" id="C5MC64"/>
<feature type="region of interest" description="Disordered" evidence="1">
    <location>
        <begin position="367"/>
        <end position="444"/>
    </location>
</feature>
<feature type="region of interest" description="Disordered" evidence="1">
    <location>
        <begin position="459"/>
        <end position="505"/>
    </location>
</feature>
<feature type="compositionally biased region" description="Acidic residues" evidence="1">
    <location>
        <begin position="677"/>
        <end position="690"/>
    </location>
</feature>
<protein>
    <submittedName>
        <fullName evidence="3">Uncharacterized protein</fullName>
    </submittedName>
</protein>
<evidence type="ECO:0000313" key="4">
    <source>
        <dbReference type="Proteomes" id="UP000002037"/>
    </source>
</evidence>
<gene>
    <name evidence="3" type="ORF">CTRG_03656</name>
</gene>
<keyword evidence="4" id="KW-1185">Reference proteome</keyword>
<keyword evidence="2" id="KW-1133">Transmembrane helix</keyword>
<feature type="region of interest" description="Disordered" evidence="1">
    <location>
        <begin position="89"/>
        <end position="114"/>
    </location>
</feature>
<feature type="compositionally biased region" description="Polar residues" evidence="1">
    <location>
        <begin position="665"/>
        <end position="674"/>
    </location>
</feature>
<feature type="region of interest" description="Disordered" evidence="1">
    <location>
        <begin position="164"/>
        <end position="189"/>
    </location>
</feature>
<dbReference type="RefSeq" id="XP_002549359.1">
    <property type="nucleotide sequence ID" value="XM_002549313.1"/>
</dbReference>
<feature type="region of interest" description="Disordered" evidence="1">
    <location>
        <begin position="643"/>
        <end position="694"/>
    </location>
</feature>
<evidence type="ECO:0000256" key="2">
    <source>
        <dbReference type="SAM" id="Phobius"/>
    </source>
</evidence>